<name>A0ABV6DP91_9BACL</name>
<evidence type="ECO:0000313" key="6">
    <source>
        <dbReference type="Proteomes" id="UP001589776"/>
    </source>
</evidence>
<feature type="domain" description="HTH araC/xylS-type" evidence="4">
    <location>
        <begin position="193"/>
        <end position="291"/>
    </location>
</feature>
<dbReference type="InterPro" id="IPR018060">
    <property type="entry name" value="HTH_AraC"/>
</dbReference>
<dbReference type="SUPFAM" id="SSF46689">
    <property type="entry name" value="Homeodomain-like"/>
    <property type="match status" value="2"/>
</dbReference>
<keyword evidence="1" id="KW-0805">Transcription regulation</keyword>
<accession>A0ABV6DP91</accession>
<dbReference type="Proteomes" id="UP001589776">
    <property type="component" value="Unassembled WGS sequence"/>
</dbReference>
<dbReference type="SMART" id="SM00342">
    <property type="entry name" value="HTH_ARAC"/>
    <property type="match status" value="1"/>
</dbReference>
<dbReference type="InterPro" id="IPR018062">
    <property type="entry name" value="HTH_AraC-typ_CS"/>
</dbReference>
<dbReference type="PROSITE" id="PS00041">
    <property type="entry name" value="HTH_ARAC_FAMILY_1"/>
    <property type="match status" value="1"/>
</dbReference>
<dbReference type="RefSeq" id="WP_377471829.1">
    <property type="nucleotide sequence ID" value="NZ_JBHLWN010000074.1"/>
</dbReference>
<protein>
    <submittedName>
        <fullName evidence="5">Helix-turn-helix domain-containing protein</fullName>
    </submittedName>
</protein>
<sequence>MPVELLNENVVYQNPLLYLKIWEIRDDHPPGRSTSSKWHWHYHKEVEFLVVQNGGMLLQTQDEQMTLGPGDVVLLGSSQPHRTMKVSDGELRYTVFQLDLLRHFDQSTIGYLPSFAEVTNPLSELNYIFRGDPEANAAARELILDIYEESQAMRDGYEFAIRACVQRMLLLLVRRDTRAKLQRARNADVARLRPVLDYVESRLNEHIAVEDVCTLLGLSYHYFIKYFKKTMGMSFVDYVNYKRIKKAERLLVTSDATIFEIGFEVGISNMAQFYKLFKRHNRCSPKEFKRRMLDTGAGHTDQAASSVTGLGTAPRYESLSMS</sequence>
<evidence type="ECO:0000256" key="2">
    <source>
        <dbReference type="ARBA" id="ARBA00023125"/>
    </source>
</evidence>
<keyword evidence="2" id="KW-0238">DNA-binding</keyword>
<dbReference type="InterPro" id="IPR037923">
    <property type="entry name" value="HTH-like"/>
</dbReference>
<dbReference type="Pfam" id="PF12833">
    <property type="entry name" value="HTH_18"/>
    <property type="match status" value="1"/>
</dbReference>
<evidence type="ECO:0000259" key="4">
    <source>
        <dbReference type="PROSITE" id="PS01124"/>
    </source>
</evidence>
<proteinExistence type="predicted"/>
<dbReference type="Gene3D" id="2.60.120.10">
    <property type="entry name" value="Jelly Rolls"/>
    <property type="match status" value="1"/>
</dbReference>
<evidence type="ECO:0000313" key="5">
    <source>
        <dbReference type="EMBL" id="MFC0214457.1"/>
    </source>
</evidence>
<gene>
    <name evidence="5" type="ORF">ACFFK0_18665</name>
</gene>
<comment type="caution">
    <text evidence="5">The sequence shown here is derived from an EMBL/GenBank/DDBJ whole genome shotgun (WGS) entry which is preliminary data.</text>
</comment>
<reference evidence="5 6" key="1">
    <citation type="submission" date="2024-09" db="EMBL/GenBank/DDBJ databases">
        <authorList>
            <person name="Sun Q."/>
            <person name="Mori K."/>
        </authorList>
    </citation>
    <scope>NUCLEOTIDE SEQUENCE [LARGE SCALE GENOMIC DNA]</scope>
    <source>
        <strain evidence="5 6">CCM 7759</strain>
    </source>
</reference>
<dbReference type="InterPro" id="IPR013096">
    <property type="entry name" value="Cupin_2"/>
</dbReference>
<dbReference type="Gene3D" id="1.10.10.60">
    <property type="entry name" value="Homeodomain-like"/>
    <property type="match status" value="2"/>
</dbReference>
<dbReference type="CDD" id="cd02208">
    <property type="entry name" value="cupin_RmlC-like"/>
    <property type="match status" value="1"/>
</dbReference>
<keyword evidence="6" id="KW-1185">Reference proteome</keyword>
<organism evidence="5 6">
    <name type="scientific">Paenibacillus chartarius</name>
    <dbReference type="NCBI Taxonomy" id="747481"/>
    <lineage>
        <taxon>Bacteria</taxon>
        <taxon>Bacillati</taxon>
        <taxon>Bacillota</taxon>
        <taxon>Bacilli</taxon>
        <taxon>Bacillales</taxon>
        <taxon>Paenibacillaceae</taxon>
        <taxon>Paenibacillus</taxon>
    </lineage>
</organism>
<dbReference type="Pfam" id="PF07883">
    <property type="entry name" value="Cupin_2"/>
    <property type="match status" value="1"/>
</dbReference>
<dbReference type="InterPro" id="IPR009057">
    <property type="entry name" value="Homeodomain-like_sf"/>
</dbReference>
<dbReference type="SUPFAM" id="SSF51215">
    <property type="entry name" value="Regulatory protein AraC"/>
    <property type="match status" value="1"/>
</dbReference>
<dbReference type="EMBL" id="JBHLWN010000074">
    <property type="protein sequence ID" value="MFC0214457.1"/>
    <property type="molecule type" value="Genomic_DNA"/>
</dbReference>
<dbReference type="PANTHER" id="PTHR43280:SF27">
    <property type="entry name" value="TRANSCRIPTIONAL REGULATOR MTLR"/>
    <property type="match status" value="1"/>
</dbReference>
<dbReference type="InterPro" id="IPR014710">
    <property type="entry name" value="RmlC-like_jellyroll"/>
</dbReference>
<evidence type="ECO:0000256" key="3">
    <source>
        <dbReference type="ARBA" id="ARBA00023163"/>
    </source>
</evidence>
<dbReference type="PROSITE" id="PS01124">
    <property type="entry name" value="HTH_ARAC_FAMILY_2"/>
    <property type="match status" value="1"/>
</dbReference>
<evidence type="ECO:0000256" key="1">
    <source>
        <dbReference type="ARBA" id="ARBA00023015"/>
    </source>
</evidence>
<dbReference type="PANTHER" id="PTHR43280">
    <property type="entry name" value="ARAC-FAMILY TRANSCRIPTIONAL REGULATOR"/>
    <property type="match status" value="1"/>
</dbReference>
<keyword evidence="3" id="KW-0804">Transcription</keyword>